<dbReference type="PANTHER" id="PTHR34605:SF3">
    <property type="entry name" value="P CELL-TYPE AGGLUTINATION PROTEIN MAP4-LIKE-RELATED"/>
    <property type="match status" value="1"/>
</dbReference>
<gene>
    <name evidence="5" type="ORF">ANCCEY_15755</name>
</gene>
<evidence type="ECO:0000256" key="1">
    <source>
        <dbReference type="ARBA" id="ARBA00023125"/>
    </source>
</evidence>
<evidence type="ECO:0000313" key="6">
    <source>
        <dbReference type="Proteomes" id="UP000054495"/>
    </source>
</evidence>
<dbReference type="InterPro" id="IPR052925">
    <property type="entry name" value="Phage_Integrase-like_Recomb"/>
</dbReference>
<dbReference type="Gene3D" id="1.10.443.10">
    <property type="entry name" value="Intergrase catalytic core"/>
    <property type="match status" value="1"/>
</dbReference>
<reference evidence="5 6" key="1">
    <citation type="submission" date="2013-05" db="EMBL/GenBank/DDBJ databases">
        <title>Draft genome of the parasitic nematode Anyclostoma ceylanicum.</title>
        <authorList>
            <person name="Mitreva M."/>
        </authorList>
    </citation>
    <scope>NUCLEOTIDE SEQUENCE [LARGE SCALE GENOMIC DNA]</scope>
</reference>
<feature type="domain" description="Core-binding (CB)" evidence="4">
    <location>
        <begin position="31"/>
        <end position="110"/>
    </location>
</feature>
<accession>A0A0D6LBL3</accession>
<evidence type="ECO:0000313" key="5">
    <source>
        <dbReference type="EMBL" id="EPB65182.1"/>
    </source>
</evidence>
<dbReference type="InterPro" id="IPR013762">
    <property type="entry name" value="Integrase-like_cat_sf"/>
</dbReference>
<evidence type="ECO:0000259" key="4">
    <source>
        <dbReference type="PROSITE" id="PS51900"/>
    </source>
</evidence>
<dbReference type="InterPro" id="IPR002104">
    <property type="entry name" value="Integrase_catalytic"/>
</dbReference>
<evidence type="ECO:0000256" key="2">
    <source>
        <dbReference type="ARBA" id="ARBA00023172"/>
    </source>
</evidence>
<dbReference type="InterPro" id="IPR044068">
    <property type="entry name" value="CB"/>
</dbReference>
<dbReference type="Pfam" id="PF00589">
    <property type="entry name" value="Phage_integrase"/>
    <property type="match status" value="1"/>
</dbReference>
<dbReference type="PROSITE" id="PS51898">
    <property type="entry name" value="TYR_RECOMBINASE"/>
    <property type="match status" value="1"/>
</dbReference>
<keyword evidence="1" id="KW-0238">DNA-binding</keyword>
<dbReference type="SUPFAM" id="SSF56349">
    <property type="entry name" value="DNA breaking-rejoining enzymes"/>
    <property type="match status" value="1"/>
</dbReference>
<dbReference type="GO" id="GO:0006310">
    <property type="term" value="P:DNA recombination"/>
    <property type="evidence" value="ECO:0007669"/>
    <property type="project" value="UniProtKB-KW"/>
</dbReference>
<dbReference type="PROSITE" id="PS51900">
    <property type="entry name" value="CB"/>
    <property type="match status" value="1"/>
</dbReference>
<evidence type="ECO:0000259" key="3">
    <source>
        <dbReference type="PROSITE" id="PS51898"/>
    </source>
</evidence>
<keyword evidence="2" id="KW-0233">DNA recombination</keyword>
<dbReference type="EMBL" id="KE130489">
    <property type="protein sequence ID" value="EPB65182.1"/>
    <property type="molecule type" value="Genomic_DNA"/>
</dbReference>
<dbReference type="PANTHER" id="PTHR34605">
    <property type="entry name" value="PHAGE_INTEGRASE DOMAIN-CONTAINING PROTEIN"/>
    <property type="match status" value="1"/>
</dbReference>
<protein>
    <submittedName>
        <fullName evidence="5">Site-specific recombinase, phage integrase family</fullName>
    </submittedName>
</protein>
<feature type="domain" description="Tyr recombinase" evidence="3">
    <location>
        <begin position="138"/>
        <end position="325"/>
    </location>
</feature>
<sequence length="326" mass="37608">MAEYQRRARKWDSQEQDTRTTQIYRLKRIAIEMNSDAAEVVEHLLTTSRASNTIKTYQRALEDFKRWQDQGPETRKQDIFDSATIYLASKSRTVSSRSLATFISALAFSRMGRREDEKMEWFILDEIVRSKKRMEVAKPQSFATSEQWMQLLQVTDELQWPIWRSDRAKILLTFLFCALMRISETVGVRFTDITEEGENWKIEIPKSKSDQERHGAAIFLTRQPWFDETLKRMEARRNSIYVLAAANGGKWSANAASSEIRRMCEAAQISGLSPHSFRRGGAMRALDEGVEQQAVQRRGRWANPKSMTPYIRHSLASQGGPATLIA</sequence>
<dbReference type="AlphaFoldDB" id="A0A0D6LBL3"/>
<dbReference type="InterPro" id="IPR011010">
    <property type="entry name" value="DNA_brk_join_enz"/>
</dbReference>
<dbReference type="Proteomes" id="UP000054495">
    <property type="component" value="Unassembled WGS sequence"/>
</dbReference>
<dbReference type="GO" id="GO:0003677">
    <property type="term" value="F:DNA binding"/>
    <property type="evidence" value="ECO:0007669"/>
    <property type="project" value="UniProtKB-KW"/>
</dbReference>
<organism evidence="5 6">
    <name type="scientific">Ancylostoma ceylanicum</name>
    <dbReference type="NCBI Taxonomy" id="53326"/>
    <lineage>
        <taxon>Eukaryota</taxon>
        <taxon>Metazoa</taxon>
        <taxon>Ecdysozoa</taxon>
        <taxon>Nematoda</taxon>
        <taxon>Chromadorea</taxon>
        <taxon>Rhabditida</taxon>
        <taxon>Rhabditina</taxon>
        <taxon>Rhabditomorpha</taxon>
        <taxon>Strongyloidea</taxon>
        <taxon>Ancylostomatidae</taxon>
        <taxon>Ancylostomatinae</taxon>
        <taxon>Ancylostoma</taxon>
    </lineage>
</organism>
<dbReference type="GO" id="GO:0015074">
    <property type="term" value="P:DNA integration"/>
    <property type="evidence" value="ECO:0007669"/>
    <property type="project" value="InterPro"/>
</dbReference>
<keyword evidence="6" id="KW-1185">Reference proteome</keyword>
<proteinExistence type="predicted"/>
<name>A0A0D6LBL3_9BILA</name>